<dbReference type="GeneID" id="24818119"/>
<dbReference type="Proteomes" id="UP000030787">
    <property type="component" value="Chromosome"/>
</dbReference>
<dbReference type="RefSeq" id="WP_048111702.1">
    <property type="nucleotide sequence ID" value="NZ_CP010070.1"/>
</dbReference>
<dbReference type="Gene3D" id="3.40.1190.20">
    <property type="match status" value="1"/>
</dbReference>
<keyword evidence="4" id="KW-0418">Kinase</keyword>
<dbReference type="PANTHER" id="PTHR10534">
    <property type="entry name" value="PYRIDOXAL KINASE"/>
    <property type="match status" value="1"/>
</dbReference>
<keyword evidence="8" id="KW-1185">Reference proteome</keyword>
<dbReference type="EC" id="2.7.1.35" evidence="1"/>
<accession>A0A0A7LFQ9</accession>
<sequence>MVQKRVLAVHDISCFGKCSLTVALPIISSTGVECTVMPTAVLSTHTGGFTGYTYRDLTEDLIPILDHWKTLDVRFDSIYTGFLGSFEQIDIVSKIFTELKDADTMIIVDPVMADNGELYPIFNKDFPKGMRRLCETADVIIPNITEAALLLGEKYIRGPYSKDYIEGLLRKLGRIGSKKIVLTGVFFDNKRLGAAAYDTEKNEISYSFYDLIPGYYHGTGDVFGSVIVSALMKGLDIKKANALAVEFTAESIKRTREAGTDIRFGVNFEEGLGKLIKKIEEG</sequence>
<proteinExistence type="predicted"/>
<keyword evidence="2 7" id="KW-0808">Transferase</keyword>
<evidence type="ECO:0000256" key="5">
    <source>
        <dbReference type="ARBA" id="ARBA00022840"/>
    </source>
</evidence>
<dbReference type="AlphaFoldDB" id="A0A0A7LFQ9"/>
<dbReference type="InterPro" id="IPR013749">
    <property type="entry name" value="PM/HMP-P_kinase-1"/>
</dbReference>
<evidence type="ECO:0000256" key="2">
    <source>
        <dbReference type="ARBA" id="ARBA00022679"/>
    </source>
</evidence>
<dbReference type="GO" id="GO:0008478">
    <property type="term" value="F:pyridoxal kinase activity"/>
    <property type="evidence" value="ECO:0007669"/>
    <property type="project" value="UniProtKB-EC"/>
</dbReference>
<dbReference type="EMBL" id="CP010070">
    <property type="protein sequence ID" value="AIZ56341.1"/>
    <property type="molecule type" value="Genomic_DNA"/>
</dbReference>
<dbReference type="GO" id="GO:0005524">
    <property type="term" value="F:ATP binding"/>
    <property type="evidence" value="ECO:0007669"/>
    <property type="project" value="UniProtKB-KW"/>
</dbReference>
<dbReference type="InterPro" id="IPR029056">
    <property type="entry name" value="Ribokinase-like"/>
</dbReference>
<dbReference type="PANTHER" id="PTHR10534:SF2">
    <property type="entry name" value="PYRIDOXAL KINASE"/>
    <property type="match status" value="1"/>
</dbReference>
<keyword evidence="5" id="KW-0067">ATP-binding</keyword>
<reference evidence="7 8" key="1">
    <citation type="journal article" date="2014" name="Appl. Environ. Microbiol.">
        <title>Comparative Genome Analysis of 'Candidatus Methanoplasma termitum' Indicates a New Mode of Energy Metabolism in the Seventh Order of Methanogens.</title>
        <authorList>
            <person name="Lang K."/>
            <person name="Schuldes J."/>
            <person name="Klingl A."/>
            <person name="Poehlein A."/>
            <person name="Daniel R."/>
            <person name="Brune A."/>
        </authorList>
    </citation>
    <scope>NUCLEOTIDE SEQUENCE [LARGE SCALE GENOMIC DNA]</scope>
    <source>
        <strain evidence="8">Mpt1</strain>
    </source>
</reference>
<feature type="domain" description="Pyridoxamine kinase/Phosphomethylpyrimidine kinase" evidence="6">
    <location>
        <begin position="28"/>
        <end position="260"/>
    </location>
</feature>
<organism evidence="7 8">
    <name type="scientific">Candidatus Methanoplasma termitum</name>
    <dbReference type="NCBI Taxonomy" id="1577791"/>
    <lineage>
        <taxon>Archaea</taxon>
        <taxon>Methanobacteriati</taxon>
        <taxon>Thermoplasmatota</taxon>
        <taxon>Thermoplasmata</taxon>
        <taxon>Methanomassiliicoccales</taxon>
        <taxon>Methanomassiliicoccaceae</taxon>
        <taxon>Candidatus Methanoplasma</taxon>
    </lineage>
</organism>
<evidence type="ECO:0000259" key="6">
    <source>
        <dbReference type="Pfam" id="PF08543"/>
    </source>
</evidence>
<evidence type="ECO:0000256" key="3">
    <source>
        <dbReference type="ARBA" id="ARBA00022741"/>
    </source>
</evidence>
<dbReference type="SUPFAM" id="SSF53613">
    <property type="entry name" value="Ribokinase-like"/>
    <property type="match status" value="1"/>
</dbReference>
<dbReference type="STRING" id="1577791.Mpt1_c04480"/>
<evidence type="ECO:0000256" key="1">
    <source>
        <dbReference type="ARBA" id="ARBA00012104"/>
    </source>
</evidence>
<dbReference type="GO" id="GO:0005829">
    <property type="term" value="C:cytosol"/>
    <property type="evidence" value="ECO:0007669"/>
    <property type="project" value="TreeGrafter"/>
</dbReference>
<gene>
    <name evidence="7" type="primary">pdxK</name>
    <name evidence="7" type="ORF">Mpt1_c04480</name>
</gene>
<dbReference type="InterPro" id="IPR004625">
    <property type="entry name" value="PyrdxlKinase"/>
</dbReference>
<dbReference type="NCBIfam" id="NF005491">
    <property type="entry name" value="PRK07105.1"/>
    <property type="match status" value="1"/>
</dbReference>
<dbReference type="GO" id="GO:0009443">
    <property type="term" value="P:pyridoxal 5'-phosphate salvage"/>
    <property type="evidence" value="ECO:0007669"/>
    <property type="project" value="InterPro"/>
</dbReference>
<evidence type="ECO:0000313" key="8">
    <source>
        <dbReference type="Proteomes" id="UP000030787"/>
    </source>
</evidence>
<dbReference type="HOGENOM" id="CLU_046496_2_0_2"/>
<keyword evidence="3" id="KW-0547">Nucleotide-binding</keyword>
<evidence type="ECO:0000256" key="4">
    <source>
        <dbReference type="ARBA" id="ARBA00022777"/>
    </source>
</evidence>
<protein>
    <recommendedName>
        <fullName evidence="1">pyridoxal kinase</fullName>
        <ecNumber evidence="1">2.7.1.35</ecNumber>
    </recommendedName>
</protein>
<dbReference type="Pfam" id="PF08543">
    <property type="entry name" value="Phos_pyr_kin"/>
    <property type="match status" value="1"/>
</dbReference>
<name>A0A0A7LFQ9_9ARCH</name>
<evidence type="ECO:0000313" key="7">
    <source>
        <dbReference type="EMBL" id="AIZ56341.1"/>
    </source>
</evidence>
<dbReference type="OrthoDB" id="359137at2157"/>
<dbReference type="CDD" id="cd01173">
    <property type="entry name" value="pyridoxal_pyridoxamine_kinase"/>
    <property type="match status" value="1"/>
</dbReference>
<dbReference type="KEGG" id="mear:Mpt1_c04480"/>